<evidence type="ECO:0000313" key="2">
    <source>
        <dbReference type="Proteomes" id="UP001057291"/>
    </source>
</evidence>
<dbReference type="AlphaFoldDB" id="A0AAV4LHL5"/>
<dbReference type="RefSeq" id="WP_282199957.1">
    <property type="nucleotide sequence ID" value="NZ_BOQE01000001.1"/>
</dbReference>
<dbReference type="EMBL" id="BOQE01000001">
    <property type="protein sequence ID" value="GIM46917.1"/>
    <property type="molecule type" value="Genomic_DNA"/>
</dbReference>
<sequence>MSVKETVTFVNQDVVHQPDYQFASWCLRQYGVNKGIYNTIDERLFNLGLKDIVTRRMTIISFLAQVQQSNPHDDNGKKLNLGKDFSWLHLLGFYFRKPS</sequence>
<gene>
    <name evidence="1" type="ORF">DNHGIG_24660</name>
</gene>
<dbReference type="Proteomes" id="UP001057291">
    <property type="component" value="Unassembled WGS sequence"/>
</dbReference>
<name>A0AAV4LHL5_9BACL</name>
<accession>A0AAV4LHL5</accession>
<comment type="caution">
    <text evidence="1">The sequence shown here is derived from an EMBL/GenBank/DDBJ whole genome shotgun (WGS) entry which is preliminary data.</text>
</comment>
<organism evidence="1 2">
    <name type="scientific">Collibacillus ludicampi</name>
    <dbReference type="NCBI Taxonomy" id="2771369"/>
    <lineage>
        <taxon>Bacteria</taxon>
        <taxon>Bacillati</taxon>
        <taxon>Bacillota</taxon>
        <taxon>Bacilli</taxon>
        <taxon>Bacillales</taxon>
        <taxon>Alicyclobacillaceae</taxon>
        <taxon>Collibacillus</taxon>
    </lineage>
</organism>
<evidence type="ECO:0000313" key="1">
    <source>
        <dbReference type="EMBL" id="GIM46917.1"/>
    </source>
</evidence>
<proteinExistence type="predicted"/>
<keyword evidence="2" id="KW-1185">Reference proteome</keyword>
<protein>
    <submittedName>
        <fullName evidence="1">Uncharacterized protein</fullName>
    </submittedName>
</protein>
<reference evidence="1" key="1">
    <citation type="journal article" date="2023" name="Int. J. Syst. Evol. Microbiol.">
        <title>Collibacillus ludicampi gen. nov., sp. nov., a new soil bacterium of the family Alicyclobacillaceae.</title>
        <authorList>
            <person name="Jojima T."/>
            <person name="Ioku Y."/>
            <person name="Fukuta Y."/>
            <person name="Shirasaka N."/>
            <person name="Matsumura Y."/>
            <person name="Mori M."/>
        </authorList>
    </citation>
    <scope>NUCLEOTIDE SEQUENCE</scope>
    <source>
        <strain evidence="1">TP075</strain>
    </source>
</reference>